<evidence type="ECO:0000256" key="1">
    <source>
        <dbReference type="SAM" id="MobiDB-lite"/>
    </source>
</evidence>
<dbReference type="EMBL" id="ML976732">
    <property type="protein sequence ID" value="KAF1967410.1"/>
    <property type="molecule type" value="Genomic_DNA"/>
</dbReference>
<reference evidence="2" key="1">
    <citation type="journal article" date="2020" name="Stud. Mycol.">
        <title>101 Dothideomycetes genomes: a test case for predicting lifestyles and emergence of pathogens.</title>
        <authorList>
            <person name="Haridas S."/>
            <person name="Albert R."/>
            <person name="Binder M."/>
            <person name="Bloem J."/>
            <person name="Labutti K."/>
            <person name="Salamov A."/>
            <person name="Andreopoulos B."/>
            <person name="Baker S."/>
            <person name="Barry K."/>
            <person name="Bills G."/>
            <person name="Bluhm B."/>
            <person name="Cannon C."/>
            <person name="Castanera R."/>
            <person name="Culley D."/>
            <person name="Daum C."/>
            <person name="Ezra D."/>
            <person name="Gonzalez J."/>
            <person name="Henrissat B."/>
            <person name="Kuo A."/>
            <person name="Liang C."/>
            <person name="Lipzen A."/>
            <person name="Lutzoni F."/>
            <person name="Magnuson J."/>
            <person name="Mondo S."/>
            <person name="Nolan M."/>
            <person name="Ohm R."/>
            <person name="Pangilinan J."/>
            <person name="Park H.-J."/>
            <person name="Ramirez L."/>
            <person name="Alfaro M."/>
            <person name="Sun H."/>
            <person name="Tritt A."/>
            <person name="Yoshinaga Y."/>
            <person name="Zwiers L.-H."/>
            <person name="Turgeon B."/>
            <person name="Goodwin S."/>
            <person name="Spatafora J."/>
            <person name="Crous P."/>
            <person name="Grigoriev I."/>
        </authorList>
    </citation>
    <scope>NUCLEOTIDE SEQUENCE</scope>
    <source>
        <strain evidence="2">CBS 107.79</strain>
    </source>
</reference>
<feature type="compositionally biased region" description="Polar residues" evidence="1">
    <location>
        <begin position="190"/>
        <end position="209"/>
    </location>
</feature>
<dbReference type="AlphaFoldDB" id="A0A6A5USN5"/>
<gene>
    <name evidence="2" type="ORF">BU23DRAFT_573160</name>
</gene>
<feature type="compositionally biased region" description="Polar residues" evidence="1">
    <location>
        <begin position="146"/>
        <end position="162"/>
    </location>
</feature>
<accession>A0A6A5USN5</accession>
<sequence length="224" mass="24425">MADAAEVHQLGPDDPIESFTFESILVSTQLIRLYDGQDSTAAYEDNSTVWPVTVKKRSVLWGVLNALMNAASAYSALYELIDRERTNQIKPVLTRFPNFHDTTADLESYKNKDRDANDCIPVILQSYYLTCAALAWKKETPKNRKLNQNSQNAPSCHGTTQDPVLGNVTVGLNGPTVSDSGKGMAVRTPASISVPSPSTVSAGSNTDNLPSMPEFPNLDIFLSN</sequence>
<evidence type="ECO:0000313" key="3">
    <source>
        <dbReference type="Proteomes" id="UP000800036"/>
    </source>
</evidence>
<protein>
    <submittedName>
        <fullName evidence="2">Uncharacterized protein</fullName>
    </submittedName>
</protein>
<feature type="region of interest" description="Disordered" evidence="1">
    <location>
        <begin position="143"/>
        <end position="164"/>
    </location>
</feature>
<name>A0A6A5USN5_9PLEO</name>
<proteinExistence type="predicted"/>
<organism evidence="2 3">
    <name type="scientific">Bimuria novae-zelandiae CBS 107.79</name>
    <dbReference type="NCBI Taxonomy" id="1447943"/>
    <lineage>
        <taxon>Eukaryota</taxon>
        <taxon>Fungi</taxon>
        <taxon>Dikarya</taxon>
        <taxon>Ascomycota</taxon>
        <taxon>Pezizomycotina</taxon>
        <taxon>Dothideomycetes</taxon>
        <taxon>Pleosporomycetidae</taxon>
        <taxon>Pleosporales</taxon>
        <taxon>Massarineae</taxon>
        <taxon>Didymosphaeriaceae</taxon>
        <taxon>Bimuria</taxon>
    </lineage>
</organism>
<evidence type="ECO:0000313" key="2">
    <source>
        <dbReference type="EMBL" id="KAF1967410.1"/>
    </source>
</evidence>
<dbReference type="Proteomes" id="UP000800036">
    <property type="component" value="Unassembled WGS sequence"/>
</dbReference>
<keyword evidence="3" id="KW-1185">Reference proteome</keyword>
<feature type="region of interest" description="Disordered" evidence="1">
    <location>
        <begin position="179"/>
        <end position="214"/>
    </location>
</feature>